<proteinExistence type="inferred from homology"/>
<dbReference type="FunCoup" id="A0A371RLX0">
    <property type="interactions" value="310"/>
</dbReference>
<comment type="catalytic activity">
    <reaction evidence="10 11">
        <text>nicotinate beta-D-ribonucleotide + ATP + H(+) = deamido-NAD(+) + diphosphate</text>
        <dbReference type="Rhea" id="RHEA:22860"/>
        <dbReference type="ChEBI" id="CHEBI:15378"/>
        <dbReference type="ChEBI" id="CHEBI:30616"/>
        <dbReference type="ChEBI" id="CHEBI:33019"/>
        <dbReference type="ChEBI" id="CHEBI:57502"/>
        <dbReference type="ChEBI" id="CHEBI:58437"/>
        <dbReference type="EC" id="2.7.7.18"/>
    </reaction>
</comment>
<evidence type="ECO:0000256" key="6">
    <source>
        <dbReference type="ARBA" id="ARBA00022695"/>
    </source>
</evidence>
<keyword evidence="8 11" id="KW-0067">ATP-binding</keyword>
<dbReference type="CDD" id="cd02165">
    <property type="entry name" value="NMNAT"/>
    <property type="match status" value="1"/>
</dbReference>
<keyword evidence="5 11" id="KW-0808">Transferase</keyword>
<comment type="pathway">
    <text evidence="2 11">Cofactor biosynthesis; NAD(+) biosynthesis; deamido-NAD(+) from nicotinate D-ribonucleotide: step 1/1.</text>
</comment>
<sequence length="189" mass="21434">MSIGILGGSFNPAHRGHLEVTRAARHLLSLDRCWWLVSPGNPLKDPEGYAPFEERFAAAEDLTRQFRWLTVSGMEQRLGTRFTVDTMRVLTARFRHARFVWLMGADSLATFHLWRDWQAIAQMVPMAVISRPGEQMAALTSPAARALSRYRIPADEARTLAARKAPAWVYLPVVHNPVSSTEIREKRDP</sequence>
<dbReference type="Gene3D" id="3.40.50.620">
    <property type="entry name" value="HUPs"/>
    <property type="match status" value="1"/>
</dbReference>
<comment type="similarity">
    <text evidence="3 11">Belongs to the NadD family.</text>
</comment>
<comment type="caution">
    <text evidence="13">The sequence shown here is derived from an EMBL/GenBank/DDBJ whole genome shotgun (WGS) entry which is preliminary data.</text>
</comment>
<organism evidence="13 14">
    <name type="scientific">Parvularcula marina</name>
    <dbReference type="NCBI Taxonomy" id="2292771"/>
    <lineage>
        <taxon>Bacteria</taxon>
        <taxon>Pseudomonadati</taxon>
        <taxon>Pseudomonadota</taxon>
        <taxon>Alphaproteobacteria</taxon>
        <taxon>Parvularculales</taxon>
        <taxon>Parvularculaceae</taxon>
        <taxon>Parvularcula</taxon>
    </lineage>
</organism>
<dbReference type="PANTHER" id="PTHR39321:SF3">
    <property type="entry name" value="PHOSPHOPANTETHEINE ADENYLYLTRANSFERASE"/>
    <property type="match status" value="1"/>
</dbReference>
<dbReference type="NCBIfam" id="NF000843">
    <property type="entry name" value="PRK00071.2-2"/>
    <property type="match status" value="1"/>
</dbReference>
<dbReference type="SUPFAM" id="SSF52374">
    <property type="entry name" value="Nucleotidylyl transferase"/>
    <property type="match status" value="1"/>
</dbReference>
<dbReference type="OrthoDB" id="5295945at2"/>
<gene>
    <name evidence="11" type="primary">nadD</name>
    <name evidence="13" type="ORF">DX908_10005</name>
</gene>
<dbReference type="EC" id="2.7.7.18" evidence="11"/>
<keyword evidence="7 11" id="KW-0547">Nucleotide-binding</keyword>
<dbReference type="GO" id="GO:0004515">
    <property type="term" value="F:nicotinate-nucleotide adenylyltransferase activity"/>
    <property type="evidence" value="ECO:0007669"/>
    <property type="project" value="UniProtKB-UniRule"/>
</dbReference>
<keyword evidence="4 11" id="KW-0662">Pyridine nucleotide biosynthesis</keyword>
<keyword evidence="9 11" id="KW-0520">NAD</keyword>
<dbReference type="HAMAP" id="MF_00244">
    <property type="entry name" value="NaMN_adenylyltr"/>
    <property type="match status" value="1"/>
</dbReference>
<dbReference type="PANTHER" id="PTHR39321">
    <property type="entry name" value="NICOTINATE-NUCLEOTIDE ADENYLYLTRANSFERASE-RELATED"/>
    <property type="match status" value="1"/>
</dbReference>
<dbReference type="GO" id="GO:0005524">
    <property type="term" value="F:ATP binding"/>
    <property type="evidence" value="ECO:0007669"/>
    <property type="project" value="UniProtKB-KW"/>
</dbReference>
<evidence type="ECO:0000256" key="10">
    <source>
        <dbReference type="ARBA" id="ARBA00048721"/>
    </source>
</evidence>
<reference evidence="13 14" key="1">
    <citation type="submission" date="2018-08" db="EMBL/GenBank/DDBJ databases">
        <title>Parvularcula sp. SM1705, isolated from surface water of the South Sea China.</title>
        <authorList>
            <person name="Sun L."/>
        </authorList>
    </citation>
    <scope>NUCLEOTIDE SEQUENCE [LARGE SCALE GENOMIC DNA]</scope>
    <source>
        <strain evidence="13 14">SM1705</strain>
    </source>
</reference>
<name>A0A371RLX0_9PROT</name>
<dbReference type="InParanoid" id="A0A371RLX0"/>
<evidence type="ECO:0000256" key="3">
    <source>
        <dbReference type="ARBA" id="ARBA00009014"/>
    </source>
</evidence>
<comment type="function">
    <text evidence="1 11">Catalyzes the reversible adenylation of nicotinate mononucleotide (NaMN) to nicotinic acid adenine dinucleotide (NaAD).</text>
</comment>
<dbReference type="GO" id="GO:0009435">
    <property type="term" value="P:NAD+ biosynthetic process"/>
    <property type="evidence" value="ECO:0007669"/>
    <property type="project" value="UniProtKB-UniRule"/>
</dbReference>
<evidence type="ECO:0000256" key="8">
    <source>
        <dbReference type="ARBA" id="ARBA00022840"/>
    </source>
</evidence>
<evidence type="ECO:0000256" key="7">
    <source>
        <dbReference type="ARBA" id="ARBA00022741"/>
    </source>
</evidence>
<dbReference type="Pfam" id="PF01467">
    <property type="entry name" value="CTP_transf_like"/>
    <property type="match status" value="1"/>
</dbReference>
<evidence type="ECO:0000313" key="14">
    <source>
        <dbReference type="Proteomes" id="UP000264589"/>
    </source>
</evidence>
<evidence type="ECO:0000256" key="9">
    <source>
        <dbReference type="ARBA" id="ARBA00023027"/>
    </source>
</evidence>
<dbReference type="UniPathway" id="UPA00253">
    <property type="reaction ID" value="UER00332"/>
</dbReference>
<evidence type="ECO:0000256" key="11">
    <source>
        <dbReference type="HAMAP-Rule" id="MF_00244"/>
    </source>
</evidence>
<feature type="domain" description="Cytidyltransferase-like" evidence="12">
    <location>
        <begin position="5"/>
        <end position="186"/>
    </location>
</feature>
<dbReference type="InterPro" id="IPR014729">
    <property type="entry name" value="Rossmann-like_a/b/a_fold"/>
</dbReference>
<evidence type="ECO:0000256" key="2">
    <source>
        <dbReference type="ARBA" id="ARBA00005019"/>
    </source>
</evidence>
<dbReference type="Proteomes" id="UP000264589">
    <property type="component" value="Unassembled WGS sequence"/>
</dbReference>
<dbReference type="AlphaFoldDB" id="A0A371RLX0"/>
<keyword evidence="14" id="KW-1185">Reference proteome</keyword>
<dbReference type="InterPro" id="IPR004821">
    <property type="entry name" value="Cyt_trans-like"/>
</dbReference>
<keyword evidence="6 11" id="KW-0548">Nucleotidyltransferase</keyword>
<evidence type="ECO:0000256" key="5">
    <source>
        <dbReference type="ARBA" id="ARBA00022679"/>
    </source>
</evidence>
<evidence type="ECO:0000256" key="4">
    <source>
        <dbReference type="ARBA" id="ARBA00022642"/>
    </source>
</evidence>
<accession>A0A371RLX0</accession>
<evidence type="ECO:0000256" key="1">
    <source>
        <dbReference type="ARBA" id="ARBA00002324"/>
    </source>
</evidence>
<dbReference type="InterPro" id="IPR005248">
    <property type="entry name" value="NadD/NMNAT"/>
</dbReference>
<dbReference type="EMBL" id="QUQO01000001">
    <property type="protein sequence ID" value="RFB06421.1"/>
    <property type="molecule type" value="Genomic_DNA"/>
</dbReference>
<evidence type="ECO:0000259" key="12">
    <source>
        <dbReference type="Pfam" id="PF01467"/>
    </source>
</evidence>
<dbReference type="NCBIfam" id="TIGR00482">
    <property type="entry name" value="nicotinate (nicotinamide) nucleotide adenylyltransferase"/>
    <property type="match status" value="1"/>
</dbReference>
<protein>
    <recommendedName>
        <fullName evidence="11">Probable nicotinate-nucleotide adenylyltransferase</fullName>
        <ecNumber evidence="11">2.7.7.18</ecNumber>
    </recommendedName>
    <alternativeName>
        <fullName evidence="11">Deamido-NAD(+) diphosphorylase</fullName>
    </alternativeName>
    <alternativeName>
        <fullName evidence="11">Deamido-NAD(+) pyrophosphorylase</fullName>
    </alternativeName>
    <alternativeName>
        <fullName evidence="11">Nicotinate mononucleotide adenylyltransferase</fullName>
        <shortName evidence="11">NaMN adenylyltransferase</shortName>
    </alternativeName>
</protein>
<evidence type="ECO:0000313" key="13">
    <source>
        <dbReference type="EMBL" id="RFB06421.1"/>
    </source>
</evidence>